<proteinExistence type="predicted"/>
<name>A0A0F9PN96_9ZZZZ</name>
<feature type="transmembrane region" description="Helical" evidence="1">
    <location>
        <begin position="46"/>
        <end position="67"/>
    </location>
</feature>
<keyword evidence="1" id="KW-0472">Membrane</keyword>
<feature type="non-terminal residue" evidence="2">
    <location>
        <position position="1"/>
    </location>
</feature>
<evidence type="ECO:0000256" key="1">
    <source>
        <dbReference type="SAM" id="Phobius"/>
    </source>
</evidence>
<sequence>LGVKVDLYHEAITGMVERMDARQVKTDDRVEVLATKVSKGEGTLGLLVKLVIGSVVASVAAVGGYVGRTTGLW</sequence>
<keyword evidence="1" id="KW-0812">Transmembrane</keyword>
<comment type="caution">
    <text evidence="2">The sequence shown here is derived from an EMBL/GenBank/DDBJ whole genome shotgun (WGS) entry which is preliminary data.</text>
</comment>
<organism evidence="2">
    <name type="scientific">marine sediment metagenome</name>
    <dbReference type="NCBI Taxonomy" id="412755"/>
    <lineage>
        <taxon>unclassified sequences</taxon>
        <taxon>metagenomes</taxon>
        <taxon>ecological metagenomes</taxon>
    </lineage>
</organism>
<reference evidence="2" key="1">
    <citation type="journal article" date="2015" name="Nature">
        <title>Complex archaea that bridge the gap between prokaryotes and eukaryotes.</title>
        <authorList>
            <person name="Spang A."/>
            <person name="Saw J.H."/>
            <person name="Jorgensen S.L."/>
            <person name="Zaremba-Niedzwiedzka K."/>
            <person name="Martijn J."/>
            <person name="Lind A.E."/>
            <person name="van Eijk R."/>
            <person name="Schleper C."/>
            <person name="Guy L."/>
            <person name="Ettema T.J."/>
        </authorList>
    </citation>
    <scope>NUCLEOTIDE SEQUENCE</scope>
</reference>
<dbReference type="EMBL" id="LAZR01005137">
    <property type="protein sequence ID" value="KKN02556.1"/>
    <property type="molecule type" value="Genomic_DNA"/>
</dbReference>
<gene>
    <name evidence="2" type="ORF">LCGC14_1116650</name>
</gene>
<evidence type="ECO:0000313" key="2">
    <source>
        <dbReference type="EMBL" id="KKN02556.1"/>
    </source>
</evidence>
<dbReference type="AlphaFoldDB" id="A0A0F9PN96"/>
<keyword evidence="1" id="KW-1133">Transmembrane helix</keyword>
<accession>A0A0F9PN96</accession>
<protein>
    <submittedName>
        <fullName evidence="2">Uncharacterized protein</fullName>
    </submittedName>
</protein>